<keyword evidence="1" id="KW-0472">Membrane</keyword>
<gene>
    <name evidence="3" type="ORF">LRS13_02145</name>
</gene>
<protein>
    <submittedName>
        <fullName evidence="3">SHOCT domain-containing protein</fullName>
    </submittedName>
</protein>
<proteinExistence type="predicted"/>
<dbReference type="Pfam" id="PF09851">
    <property type="entry name" value="SHOCT"/>
    <property type="match status" value="1"/>
</dbReference>
<evidence type="ECO:0000313" key="3">
    <source>
        <dbReference type="EMBL" id="UUY04356.1"/>
    </source>
</evidence>
<dbReference type="InterPro" id="IPR018649">
    <property type="entry name" value="SHOCT"/>
</dbReference>
<keyword evidence="4" id="KW-1185">Reference proteome</keyword>
<dbReference type="RefSeq" id="WP_353864842.1">
    <property type="nucleotide sequence ID" value="NZ_CP088295.1"/>
</dbReference>
<feature type="transmembrane region" description="Helical" evidence="1">
    <location>
        <begin position="78"/>
        <end position="97"/>
    </location>
</feature>
<dbReference type="Proteomes" id="UP001058860">
    <property type="component" value="Chromosome"/>
</dbReference>
<evidence type="ECO:0000313" key="4">
    <source>
        <dbReference type="Proteomes" id="UP001058860"/>
    </source>
</evidence>
<organism evidence="3 4">
    <name type="scientific">Svornostia abyssi</name>
    <dbReference type="NCBI Taxonomy" id="2898438"/>
    <lineage>
        <taxon>Bacteria</taxon>
        <taxon>Bacillati</taxon>
        <taxon>Actinomycetota</taxon>
        <taxon>Thermoleophilia</taxon>
        <taxon>Solirubrobacterales</taxon>
        <taxon>Baekduiaceae</taxon>
        <taxon>Svornostia</taxon>
    </lineage>
</organism>
<feature type="domain" description="SHOCT" evidence="2">
    <location>
        <begin position="272"/>
        <end position="299"/>
    </location>
</feature>
<keyword evidence="1" id="KW-1133">Transmembrane helix</keyword>
<feature type="transmembrane region" description="Helical" evidence="1">
    <location>
        <begin position="109"/>
        <end position="134"/>
    </location>
</feature>
<dbReference type="EMBL" id="CP088295">
    <property type="protein sequence ID" value="UUY04356.1"/>
    <property type="molecule type" value="Genomic_DNA"/>
</dbReference>
<feature type="transmembrane region" description="Helical" evidence="1">
    <location>
        <begin position="53"/>
        <end position="71"/>
    </location>
</feature>
<name>A0ABY5PI78_9ACTN</name>
<reference evidence="4" key="1">
    <citation type="submission" date="2021-11" db="EMBL/GenBank/DDBJ databases">
        <title>Cultivation dependent microbiological survey of springs from the worlds oldest radium mine currently devoted to the extraction of radon-saturated water.</title>
        <authorList>
            <person name="Kapinusova G."/>
            <person name="Smrhova T."/>
            <person name="Strejcek M."/>
            <person name="Suman J."/>
            <person name="Jani K."/>
            <person name="Pajer P."/>
            <person name="Uhlik O."/>
        </authorList>
    </citation>
    <scope>NUCLEOTIDE SEQUENCE [LARGE SCALE GENOMIC DNA]</scope>
    <source>
        <strain evidence="4">J379</strain>
    </source>
</reference>
<sequence length="301" mass="30389">MAGRMRTLIGMAMIAAGVLLSAWALYELVRIGSCSSGGPYVSARECPPGTGLKIFAIMGGIFLTLGGAFVVPGAAIAGVAWGLGFTMLGAAFFVAAFGPAAPPEADSSLQWVGALVGGMFLLMGLPGLFAIFGAGRRGGKSGRAAHLLQHGKRCPGTVLSVQDTGMTINDNPRVKMQVRAEPAGEPAFEFEKTATVSRVQIPRSGDRCAVFYDPAGGGEPGISFDAPALAMVGLTPGGGAAPPAAPSASASAVPGVVPVAAPPAGQDDDPIEELERLARLRAAGALTDEEFQAAKARVLGS</sequence>
<evidence type="ECO:0000259" key="2">
    <source>
        <dbReference type="Pfam" id="PF09851"/>
    </source>
</evidence>
<accession>A0ABY5PI78</accession>
<evidence type="ECO:0000256" key="1">
    <source>
        <dbReference type="SAM" id="Phobius"/>
    </source>
</evidence>
<keyword evidence="1" id="KW-0812">Transmembrane</keyword>